<proteinExistence type="inferred from homology"/>
<dbReference type="AlphaFoldDB" id="A0A396IXJ1"/>
<keyword evidence="3" id="KW-0378">Hydrolase</keyword>
<comment type="caution">
    <text evidence="3">The sequence shown here is derived from an EMBL/GenBank/DDBJ whole genome shotgun (WGS) entry which is preliminary data.</text>
</comment>
<dbReference type="PANTHER" id="PTHR22835">
    <property type="entry name" value="ZINC FINGER FYVE DOMAIN CONTAINING PROTEIN"/>
    <property type="match status" value="1"/>
</dbReference>
<accession>A0A396IXJ1</accession>
<dbReference type="Gene3D" id="3.40.50.1110">
    <property type="entry name" value="SGNH hydrolase"/>
    <property type="match status" value="1"/>
</dbReference>
<protein>
    <submittedName>
        <fullName evidence="3">Putative sinapine esterase</fullName>
        <ecNumber evidence="3">3.1.1.49</ecNumber>
    </submittedName>
</protein>
<sequence>MTSNFSLQNLVIESFVGKTKIISNQNIDNNSQEDMKKGVNFAFSGASALKKIYFARRGIIEPQTDHSLSVQFEWFKKLKPFMCKSKKECTSYFKKSLFIVGEIGGNDVLQYISSKKFTKIRKVVPYLVESITHTTISLIKEGAVELVIPGNFPIGCNAGVLTNLISTKKEDYDELGCLIAYNAFAEYYNEQLKNSIETLRHKYPQAKIIYFDYYNNLKRLYQTPQQYGFISDKEEILKACCGGSGPYHVNLEIFCGTGSSTVCPDPSKYINWDGSHLTEASYKLIAKGLVEGPFANPSLKTPLFNIA</sequence>
<gene>
    <name evidence="3" type="ORF">MtrunA17_Chr3g0104831</name>
</gene>
<dbReference type="InterPro" id="IPR001087">
    <property type="entry name" value="GDSL"/>
</dbReference>
<dbReference type="Gramene" id="rna15845">
    <property type="protein sequence ID" value="RHN67637.1"/>
    <property type="gene ID" value="gene15845"/>
</dbReference>
<reference evidence="3" key="1">
    <citation type="journal article" date="2018" name="Nat. Plants">
        <title>Whole-genome landscape of Medicago truncatula symbiotic genes.</title>
        <authorList>
            <person name="Pecrix Y."/>
            <person name="Gamas P."/>
            <person name="Carrere S."/>
        </authorList>
    </citation>
    <scope>NUCLEOTIDE SEQUENCE</scope>
    <source>
        <tissue evidence="3">Leaves</tissue>
    </source>
</reference>
<dbReference type="Pfam" id="PF00657">
    <property type="entry name" value="Lipase_GDSL"/>
    <property type="match status" value="1"/>
</dbReference>
<dbReference type="EMBL" id="PSQE01000003">
    <property type="protein sequence ID" value="RHN67637.1"/>
    <property type="molecule type" value="Genomic_DNA"/>
</dbReference>
<evidence type="ECO:0000313" key="3">
    <source>
        <dbReference type="EMBL" id="RHN67637.1"/>
    </source>
</evidence>
<name>A0A396IXJ1_MEDTR</name>
<organism evidence="3">
    <name type="scientific">Medicago truncatula</name>
    <name type="common">Barrel medic</name>
    <name type="synonym">Medicago tribuloides</name>
    <dbReference type="NCBI Taxonomy" id="3880"/>
    <lineage>
        <taxon>Eukaryota</taxon>
        <taxon>Viridiplantae</taxon>
        <taxon>Streptophyta</taxon>
        <taxon>Embryophyta</taxon>
        <taxon>Tracheophyta</taxon>
        <taxon>Spermatophyta</taxon>
        <taxon>Magnoliopsida</taxon>
        <taxon>eudicotyledons</taxon>
        <taxon>Gunneridae</taxon>
        <taxon>Pentapetalae</taxon>
        <taxon>rosids</taxon>
        <taxon>fabids</taxon>
        <taxon>Fabales</taxon>
        <taxon>Fabaceae</taxon>
        <taxon>Papilionoideae</taxon>
        <taxon>50 kb inversion clade</taxon>
        <taxon>NPAAA clade</taxon>
        <taxon>Hologalegina</taxon>
        <taxon>IRL clade</taxon>
        <taxon>Trifolieae</taxon>
        <taxon>Medicago</taxon>
    </lineage>
</organism>
<dbReference type="InterPro" id="IPR036514">
    <property type="entry name" value="SGNH_hydro_sf"/>
</dbReference>
<evidence type="ECO:0000256" key="1">
    <source>
        <dbReference type="ARBA" id="ARBA00008668"/>
    </source>
</evidence>
<evidence type="ECO:0000256" key="2">
    <source>
        <dbReference type="ARBA" id="ARBA00023180"/>
    </source>
</evidence>
<dbReference type="EC" id="3.1.1.49" evidence="3"/>
<dbReference type="GO" id="GO:0050285">
    <property type="term" value="F:sinapine esterase activity"/>
    <property type="evidence" value="ECO:0007669"/>
    <property type="project" value="UniProtKB-EC"/>
</dbReference>
<keyword evidence="2" id="KW-0325">Glycoprotein</keyword>
<dbReference type="PANTHER" id="PTHR22835:SF577">
    <property type="entry name" value="GDSL-LIKE LIPASE_ACYLHYDROLASE SUPERFAMILY PROTEIN"/>
    <property type="match status" value="1"/>
</dbReference>
<dbReference type="Proteomes" id="UP000265566">
    <property type="component" value="Chromosome 3"/>
</dbReference>
<dbReference type="SUPFAM" id="SSF52266">
    <property type="entry name" value="SGNH hydrolase"/>
    <property type="match status" value="1"/>
</dbReference>
<comment type="similarity">
    <text evidence="1">Belongs to the 'GDSL' lipolytic enzyme family.</text>
</comment>